<reference evidence="1 2" key="1">
    <citation type="submission" date="2019-07" db="EMBL/GenBank/DDBJ databases">
        <title>Genomes of sea-ice associated Colwellia species.</title>
        <authorList>
            <person name="Bowman J.P."/>
        </authorList>
    </citation>
    <scope>NUCLEOTIDE SEQUENCE [LARGE SCALE GENOMIC DNA]</scope>
    <source>
        <strain evidence="1 2">ACAM 459</strain>
    </source>
</reference>
<dbReference type="RefSeq" id="WP_146791102.1">
    <property type="nucleotide sequence ID" value="NZ_VOLT01000013.1"/>
</dbReference>
<keyword evidence="2" id="KW-1185">Reference proteome</keyword>
<evidence type="ECO:0000313" key="2">
    <source>
        <dbReference type="Proteomes" id="UP000321822"/>
    </source>
</evidence>
<dbReference type="SUPFAM" id="SSF53850">
    <property type="entry name" value="Periplasmic binding protein-like II"/>
    <property type="match status" value="1"/>
</dbReference>
<dbReference type="AlphaFoldDB" id="A0A5C6Q753"/>
<accession>A0A5C6Q753</accession>
<dbReference type="Proteomes" id="UP000321822">
    <property type="component" value="Unassembled WGS sequence"/>
</dbReference>
<sequence>MCSKASTQEILMAFSQEIPPYIIETSNSGIEIDIISAALAYKGHTLKPLYFPLGRVPIAFSHNLVDAAMGDMGVDLKDGFYANPAIIYDNIFITLKSRNITINKPSDLDSFHVASFQGAEKRYPDWLKSVVEDNRFFGVSDQLKQVELLQRGRFDVVLCDRYIFRYFVNKIELIKELEISEIDEHNFITVDPMNYRPVFRDKKIRDDFNLGLSYLKESGEFQKIYNKYLES</sequence>
<gene>
    <name evidence="1" type="ORF">ESZ36_19880</name>
</gene>
<dbReference type="OrthoDB" id="245568at2"/>
<evidence type="ECO:0000313" key="1">
    <source>
        <dbReference type="EMBL" id="TWX64561.1"/>
    </source>
</evidence>
<organism evidence="1 2">
    <name type="scientific">Colwellia demingiae</name>
    <dbReference type="NCBI Taxonomy" id="89401"/>
    <lineage>
        <taxon>Bacteria</taxon>
        <taxon>Pseudomonadati</taxon>
        <taxon>Pseudomonadota</taxon>
        <taxon>Gammaproteobacteria</taxon>
        <taxon>Alteromonadales</taxon>
        <taxon>Colwelliaceae</taxon>
        <taxon>Colwellia</taxon>
    </lineage>
</organism>
<name>A0A5C6Q753_9GAMM</name>
<protein>
    <submittedName>
        <fullName evidence="1">ABC transporter substrate-binding protein</fullName>
    </submittedName>
</protein>
<dbReference type="EMBL" id="VOLT01000013">
    <property type="protein sequence ID" value="TWX64561.1"/>
    <property type="molecule type" value="Genomic_DNA"/>
</dbReference>
<dbReference type="Gene3D" id="3.40.190.10">
    <property type="entry name" value="Periplasmic binding protein-like II"/>
    <property type="match status" value="2"/>
</dbReference>
<comment type="caution">
    <text evidence="1">The sequence shown here is derived from an EMBL/GenBank/DDBJ whole genome shotgun (WGS) entry which is preliminary data.</text>
</comment>
<proteinExistence type="predicted"/>